<dbReference type="Pfam" id="PF01396">
    <property type="entry name" value="Zn_ribbon_Top1"/>
    <property type="match status" value="1"/>
</dbReference>
<protein>
    <recommendedName>
        <fullName evidence="10">DNA topoisomerase 1</fullName>
        <ecNumber evidence="10">5.6.2.1</ecNumber>
    </recommendedName>
    <alternativeName>
        <fullName evidence="10">DNA topoisomerase I</fullName>
    </alternativeName>
</protein>
<sequence>MSKLVIVESPNKVKAIQKYLGDEYIVKASVGHIAKLPASGKYRLGIDLENWEPKYVVDPVKKNVVKELEKVAEKSDMVIIATDPDREGEAIGQHLVDFLKLENKHKRVRYNEITKLAISNAFKNLTDINHDLVKAQKVRRMLDRIIGFRLSNLMKYKFNNAPTNPSAGRVQSIALKLVVDREKLIDAFIPEKYFYIAAWFDSKNYSLLYLDENKGDKNWIVPNDVDLIFDKLKNEMVVSSIKKTTRKDAKSTPFKQAAFYKKSSLSAARSQSSAQRLFEGYGDDGLITYPRTDSTFLSQTFLEQAKEYITKKHGSEYWDGNVKVSIGDQNAHEGIRPTDLSLTPKKALEKYKLNSDDYKTYALIYENTLKAIMSQPSREYTTYNFTNGGYNFTYSQSNITFDGYFKAIGMPNIDGLVLDAKVGDVIKLRNIEKQEKFTQPPARFNDGSLIETLDNIKVGRPSTFATTVKLIKSRQYVEKNGQQLIPTQFGKEVVAKLIDGFPNIINEDYTAKVEAELDEIADGKLDYKPVMQDFWNRFDETLEFAYQNLDNTVLLPTFTGQKCPLDNGDLIFKNSKFGEFIGCINFPNCQYRKSKEKNNKTNSILAKLKKSKKTS</sequence>
<dbReference type="InterPro" id="IPR003601">
    <property type="entry name" value="Topo_IA_2"/>
</dbReference>
<evidence type="ECO:0000256" key="7">
    <source>
        <dbReference type="ARBA" id="ARBA00023029"/>
    </source>
</evidence>
<evidence type="ECO:0000313" key="13">
    <source>
        <dbReference type="EMBL" id="TDO21140.1"/>
    </source>
</evidence>
<comment type="subunit">
    <text evidence="10">Monomer.</text>
</comment>
<dbReference type="InterPro" id="IPR000380">
    <property type="entry name" value="Topo_IA"/>
</dbReference>
<dbReference type="Gene3D" id="2.70.20.10">
    <property type="entry name" value="Topoisomerase I, domain 3"/>
    <property type="match status" value="1"/>
</dbReference>
<accession>A0A4R6IFL2</accession>
<dbReference type="InterPro" id="IPR005733">
    <property type="entry name" value="TopoI_bac-type"/>
</dbReference>
<dbReference type="Pfam" id="PF01751">
    <property type="entry name" value="Toprim"/>
    <property type="match status" value="1"/>
</dbReference>
<evidence type="ECO:0000256" key="5">
    <source>
        <dbReference type="ARBA" id="ARBA00022833"/>
    </source>
</evidence>
<evidence type="ECO:0000256" key="9">
    <source>
        <dbReference type="ARBA" id="ARBA00023235"/>
    </source>
</evidence>
<feature type="site" description="Interaction with DNA" evidence="10">
    <location>
        <position position="32"/>
    </location>
</feature>
<evidence type="ECO:0000259" key="12">
    <source>
        <dbReference type="PROSITE" id="PS52039"/>
    </source>
</evidence>
<keyword evidence="14" id="KW-1185">Reference proteome</keyword>
<dbReference type="EC" id="5.6.2.1" evidence="10"/>
<evidence type="ECO:0000256" key="1">
    <source>
        <dbReference type="ARBA" id="ARBA00000213"/>
    </source>
</evidence>
<dbReference type="InterPro" id="IPR028612">
    <property type="entry name" value="Topoisom_1_IA"/>
</dbReference>
<evidence type="ECO:0000256" key="8">
    <source>
        <dbReference type="ARBA" id="ARBA00023125"/>
    </source>
</evidence>
<dbReference type="GO" id="GO:0003917">
    <property type="term" value="F:DNA topoisomerase type I (single strand cut, ATP-independent) activity"/>
    <property type="evidence" value="ECO:0007669"/>
    <property type="project" value="UniProtKB-UniRule"/>
</dbReference>
<dbReference type="SMART" id="SM00437">
    <property type="entry name" value="TOP1Ac"/>
    <property type="match status" value="1"/>
</dbReference>
<comment type="catalytic activity">
    <reaction evidence="1 10">
        <text>ATP-independent breakage of single-stranded DNA, followed by passage and rejoining.</text>
        <dbReference type="EC" id="5.6.2.1"/>
    </reaction>
</comment>
<dbReference type="AlphaFoldDB" id="A0A4R6IFL2"/>
<feature type="domain" description="Topo IA-type catalytic" evidence="12">
    <location>
        <begin position="129"/>
        <end position="542"/>
    </location>
</feature>
<feature type="site" description="Interaction with DNA" evidence="10">
    <location>
        <position position="143"/>
    </location>
</feature>
<evidence type="ECO:0000259" key="11">
    <source>
        <dbReference type="PROSITE" id="PS50880"/>
    </source>
</evidence>
<evidence type="ECO:0000313" key="14">
    <source>
        <dbReference type="Proteomes" id="UP000295518"/>
    </source>
</evidence>
<comment type="caution">
    <text evidence="10">Lacks conserved residue(s) required for the propagation of feature annotation.</text>
</comment>
<dbReference type="InterPro" id="IPR013826">
    <property type="entry name" value="Topo_IA_cen_sub3"/>
</dbReference>
<dbReference type="GO" id="GO:0005694">
    <property type="term" value="C:chromosome"/>
    <property type="evidence" value="ECO:0007669"/>
    <property type="project" value="InterPro"/>
</dbReference>
<dbReference type="SMART" id="SM00493">
    <property type="entry name" value="TOPRIM"/>
    <property type="match status" value="1"/>
</dbReference>
<feature type="site" description="Interaction with DNA" evidence="10">
    <location>
        <position position="291"/>
    </location>
</feature>
<dbReference type="InterPro" id="IPR013824">
    <property type="entry name" value="Topo_IA_cen_sub1"/>
</dbReference>
<gene>
    <name evidence="10" type="primary">topA</name>
    <name evidence="13" type="ORF">EI74_0160</name>
</gene>
<keyword evidence="9 10" id="KW-0413">Isomerase</keyword>
<dbReference type="OrthoDB" id="9804262at2"/>
<dbReference type="GO" id="GO:0003677">
    <property type="term" value="F:DNA binding"/>
    <property type="evidence" value="ECO:0007669"/>
    <property type="project" value="UniProtKB-KW"/>
</dbReference>
<name>A0A4R6IFL2_9MOLU</name>
<dbReference type="Proteomes" id="UP000295518">
    <property type="component" value="Unassembled WGS sequence"/>
</dbReference>
<dbReference type="InterPro" id="IPR006171">
    <property type="entry name" value="TOPRIM_dom"/>
</dbReference>
<feature type="site" description="Interaction with DNA" evidence="10">
    <location>
        <position position="474"/>
    </location>
</feature>
<dbReference type="Pfam" id="PF01131">
    <property type="entry name" value="Topoisom_bac"/>
    <property type="match status" value="1"/>
</dbReference>
<evidence type="ECO:0000256" key="4">
    <source>
        <dbReference type="ARBA" id="ARBA00022771"/>
    </source>
</evidence>
<evidence type="ECO:0000256" key="3">
    <source>
        <dbReference type="ARBA" id="ARBA00022723"/>
    </source>
</evidence>
<feature type="site" description="Interaction with DNA" evidence="10">
    <location>
        <position position="140"/>
    </location>
</feature>
<dbReference type="PANTHER" id="PTHR42785:SF1">
    <property type="entry name" value="DNA TOPOISOMERASE"/>
    <property type="match status" value="1"/>
</dbReference>
<keyword evidence="6" id="KW-0460">Magnesium</keyword>
<keyword evidence="8 10" id="KW-0238">DNA-binding</keyword>
<comment type="caution">
    <text evidence="13">The sequence shown here is derived from an EMBL/GenBank/DDBJ whole genome shotgun (WGS) entry which is preliminary data.</text>
</comment>
<dbReference type="HAMAP" id="MF_00952">
    <property type="entry name" value="Topoisom_1_prok"/>
    <property type="match status" value="1"/>
</dbReference>
<keyword evidence="4" id="KW-0863">Zinc-finger</keyword>
<reference evidence="13 14" key="1">
    <citation type="submission" date="2019-03" db="EMBL/GenBank/DDBJ databases">
        <title>Genomic Encyclopedia of Archaeal and Bacterial Type Strains, Phase II (KMG-II): from individual species to whole genera.</title>
        <authorList>
            <person name="Goeker M."/>
        </authorList>
    </citation>
    <scope>NUCLEOTIDE SEQUENCE [LARGE SCALE GENOMIC DNA]</scope>
    <source>
        <strain evidence="13 14">ATCC 700618</strain>
    </source>
</reference>
<feature type="region of interest" description="Interaction with DNA" evidence="10">
    <location>
        <begin position="166"/>
        <end position="171"/>
    </location>
</feature>
<dbReference type="InterPro" id="IPR003602">
    <property type="entry name" value="Topo_IA_DNA-bd_dom"/>
</dbReference>
<dbReference type="RefSeq" id="WP_094254349.1">
    <property type="nucleotide sequence ID" value="NZ_NNCE01000001.1"/>
</dbReference>
<dbReference type="InterPro" id="IPR013825">
    <property type="entry name" value="Topo_IA_cen_sub2"/>
</dbReference>
<dbReference type="InterPro" id="IPR013498">
    <property type="entry name" value="Topo_IA_Znf"/>
</dbReference>
<keyword evidence="3" id="KW-0479">Metal-binding</keyword>
<dbReference type="PROSITE" id="PS50880">
    <property type="entry name" value="TOPRIM"/>
    <property type="match status" value="1"/>
</dbReference>
<dbReference type="PRINTS" id="PR00417">
    <property type="entry name" value="PRTPISMRASEI"/>
</dbReference>
<dbReference type="Gene3D" id="1.10.460.10">
    <property type="entry name" value="Topoisomerase I, domain 2"/>
    <property type="match status" value="1"/>
</dbReference>
<keyword evidence="5" id="KW-0862">Zinc</keyword>
<feature type="domain" description="Toprim" evidence="11">
    <location>
        <begin position="2"/>
        <end position="116"/>
    </location>
</feature>
<dbReference type="CDD" id="cd03363">
    <property type="entry name" value="TOPRIM_TopoIA_TopoI"/>
    <property type="match status" value="1"/>
</dbReference>
<dbReference type="Gene3D" id="3.40.50.140">
    <property type="match status" value="1"/>
</dbReference>
<dbReference type="SMART" id="SM00436">
    <property type="entry name" value="TOP1Bc"/>
    <property type="match status" value="1"/>
</dbReference>
<organism evidence="13 14">
    <name type="scientific">Mycoplasma testudineum</name>
    <dbReference type="NCBI Taxonomy" id="244584"/>
    <lineage>
        <taxon>Bacteria</taxon>
        <taxon>Bacillati</taxon>
        <taxon>Mycoplasmatota</taxon>
        <taxon>Mollicutes</taxon>
        <taxon>Mycoplasmataceae</taxon>
        <taxon>Mycoplasma</taxon>
    </lineage>
</organism>
<dbReference type="CDD" id="cd00186">
    <property type="entry name" value="TOP1Ac"/>
    <property type="match status" value="1"/>
</dbReference>
<dbReference type="InterPro" id="IPR023405">
    <property type="entry name" value="Topo_IA_core_domain"/>
</dbReference>
<proteinExistence type="inferred from homology"/>
<feature type="site" description="Interaction with DNA" evidence="10">
    <location>
        <position position="139"/>
    </location>
</feature>
<dbReference type="EMBL" id="SNWN01000009">
    <property type="protein sequence ID" value="TDO21140.1"/>
    <property type="molecule type" value="Genomic_DNA"/>
</dbReference>
<dbReference type="InterPro" id="IPR034149">
    <property type="entry name" value="TOPRIM_TopoI"/>
</dbReference>
<keyword evidence="7 10" id="KW-0799">Topoisomerase</keyword>
<dbReference type="GO" id="GO:0006265">
    <property type="term" value="P:DNA topological change"/>
    <property type="evidence" value="ECO:0007669"/>
    <property type="project" value="UniProtKB-UniRule"/>
</dbReference>
<dbReference type="NCBIfam" id="TIGR01051">
    <property type="entry name" value="topA_bact"/>
    <property type="match status" value="1"/>
</dbReference>
<comment type="function">
    <text evidence="10">Releases the supercoiling and torsional tension of DNA, which is introduced during the DNA replication and transcription, by transiently cleaving and rejoining one strand of the DNA duplex. Introduces a single-strand break via transesterification at a target site in duplex DNA. The scissile phosphodiester is attacked by the catalytic tyrosine of the enzyme, resulting in the formation of a DNA-(5'-phosphotyrosyl)-enzyme intermediate and the expulsion of a 3'-OH DNA strand. The free DNA strand then undergoes passage around the unbroken strand, thus removing DNA supercoils. Finally, in the religation step, the DNA 3'-OH attacks the covalent intermediate to expel the active-site tyrosine and restore the DNA phosphodiester backbone.</text>
</comment>
<dbReference type="Gene3D" id="3.30.65.10">
    <property type="entry name" value="Bacterial Topoisomerase I, domain 1"/>
    <property type="match status" value="1"/>
</dbReference>
<dbReference type="SUPFAM" id="SSF56712">
    <property type="entry name" value="Prokaryotic type I DNA topoisomerase"/>
    <property type="match status" value="1"/>
</dbReference>
<dbReference type="PANTHER" id="PTHR42785">
    <property type="entry name" value="DNA TOPOISOMERASE, TYPE IA, CORE"/>
    <property type="match status" value="1"/>
</dbReference>
<dbReference type="PROSITE" id="PS52039">
    <property type="entry name" value="TOPO_IA_2"/>
    <property type="match status" value="1"/>
</dbReference>
<dbReference type="Gene3D" id="1.10.290.10">
    <property type="entry name" value="Topoisomerase I, domain 4"/>
    <property type="match status" value="1"/>
</dbReference>
<evidence type="ECO:0000256" key="10">
    <source>
        <dbReference type="HAMAP-Rule" id="MF_00952"/>
    </source>
</evidence>
<dbReference type="GO" id="GO:0008270">
    <property type="term" value="F:zinc ion binding"/>
    <property type="evidence" value="ECO:0007669"/>
    <property type="project" value="UniProtKB-KW"/>
</dbReference>
<dbReference type="InterPro" id="IPR013497">
    <property type="entry name" value="Topo_IA_cen"/>
</dbReference>
<feature type="active site" description="O-(5'-phospho-DNA)-tyrosine intermediate" evidence="10">
    <location>
        <position position="289"/>
    </location>
</feature>
<evidence type="ECO:0000256" key="2">
    <source>
        <dbReference type="ARBA" id="ARBA00009446"/>
    </source>
</evidence>
<comment type="similarity">
    <text evidence="2 10">Belongs to the type IA topoisomerase family.</text>
</comment>
<evidence type="ECO:0000256" key="6">
    <source>
        <dbReference type="ARBA" id="ARBA00022842"/>
    </source>
</evidence>
<dbReference type="SUPFAM" id="SSF57783">
    <property type="entry name" value="Zinc beta-ribbon"/>
    <property type="match status" value="1"/>
</dbReference>